<dbReference type="Proteomes" id="UP000184301">
    <property type="component" value="Unassembled WGS sequence"/>
</dbReference>
<dbReference type="STRING" id="1121950.SAMN02745243_03138"/>
<dbReference type="RefSeq" id="WP_159434659.1">
    <property type="nucleotide sequence ID" value="NZ_FQZY01000055.1"/>
</dbReference>
<organism evidence="1 2">
    <name type="scientific">Hespellia stercorisuis DSM 15480</name>
    <dbReference type="NCBI Taxonomy" id="1121950"/>
    <lineage>
        <taxon>Bacteria</taxon>
        <taxon>Bacillati</taxon>
        <taxon>Bacillota</taxon>
        <taxon>Clostridia</taxon>
        <taxon>Lachnospirales</taxon>
        <taxon>Lachnospiraceae</taxon>
        <taxon>Hespellia</taxon>
    </lineage>
</organism>
<dbReference type="EMBL" id="FQZY01000055">
    <property type="protein sequence ID" value="SHK52280.1"/>
    <property type="molecule type" value="Genomic_DNA"/>
</dbReference>
<evidence type="ECO:0000313" key="1">
    <source>
        <dbReference type="EMBL" id="SHK52280.1"/>
    </source>
</evidence>
<name>A0A1M6T5R2_9FIRM</name>
<protein>
    <submittedName>
        <fullName evidence="1">Uncharacterized protein</fullName>
    </submittedName>
</protein>
<accession>A0A1M6T5R2</accession>
<sequence>MNMNQKLEEIKVFWGNCFEHGVNHMEKGETVKSLELMHCLRINSGSAFFMQLPF</sequence>
<keyword evidence="2" id="KW-1185">Reference proteome</keyword>
<reference evidence="1 2" key="1">
    <citation type="submission" date="2016-11" db="EMBL/GenBank/DDBJ databases">
        <authorList>
            <person name="Jaros S."/>
            <person name="Januszkiewicz K."/>
            <person name="Wedrychowicz H."/>
        </authorList>
    </citation>
    <scope>NUCLEOTIDE SEQUENCE [LARGE SCALE GENOMIC DNA]</scope>
    <source>
        <strain evidence="1 2">DSM 15480</strain>
    </source>
</reference>
<gene>
    <name evidence="1" type="ORF">SAMN02745243_03138</name>
</gene>
<evidence type="ECO:0000313" key="2">
    <source>
        <dbReference type="Proteomes" id="UP000184301"/>
    </source>
</evidence>
<dbReference type="AlphaFoldDB" id="A0A1M6T5R2"/>
<proteinExistence type="predicted"/>
<dbReference type="OrthoDB" id="4551289at2"/>